<reference evidence="4 5" key="1">
    <citation type="submission" date="2019-08" db="EMBL/GenBank/DDBJ databases">
        <title>Whole genome sequencing of chitin degrading bacteria Chitinophaga pinensis YS16.</title>
        <authorList>
            <person name="Singh R.P."/>
            <person name="Manchanda G."/>
            <person name="Maurya I.K."/>
            <person name="Joshi N.K."/>
            <person name="Srivastava A.K."/>
        </authorList>
    </citation>
    <scope>NUCLEOTIDE SEQUENCE [LARGE SCALE GENOMIC DNA]</scope>
    <source>
        <strain evidence="4 5">YS-16</strain>
    </source>
</reference>
<comment type="similarity">
    <text evidence="1">Belongs to the transglycosylase Slt family.</text>
</comment>
<dbReference type="InterPro" id="IPR023346">
    <property type="entry name" value="Lysozyme-like_dom_sf"/>
</dbReference>
<dbReference type="InterPro" id="IPR008258">
    <property type="entry name" value="Transglycosylase_SLT_dom_1"/>
</dbReference>
<feature type="domain" description="Transglycosylase SLT" evidence="3">
    <location>
        <begin position="81"/>
        <end position="180"/>
    </location>
</feature>
<proteinExistence type="inferred from homology"/>
<protein>
    <submittedName>
        <fullName evidence="4">Lytic transglycosylase domain-containing protein</fullName>
    </submittedName>
</protein>
<dbReference type="OrthoDB" id="9815002at2"/>
<comment type="caution">
    <text evidence="4">The sequence shown here is derived from an EMBL/GenBank/DDBJ whole genome shotgun (WGS) entry which is preliminary data.</text>
</comment>
<dbReference type="Pfam" id="PF01464">
    <property type="entry name" value="SLT"/>
    <property type="match status" value="1"/>
</dbReference>
<keyword evidence="2" id="KW-0732">Signal</keyword>
<keyword evidence="5" id="KW-1185">Reference proteome</keyword>
<evidence type="ECO:0000256" key="2">
    <source>
        <dbReference type="SAM" id="SignalP"/>
    </source>
</evidence>
<name>A0A5C6LUQ8_9BACT</name>
<feature type="chain" id="PRO_5022868020" evidence="2">
    <location>
        <begin position="23"/>
        <end position="358"/>
    </location>
</feature>
<sequence length="358" mass="39782">MRIQLKILFIVSLWLCTLTGNAQQVNFCGEFVPMERDFVSYKLMDAIKGHLRYRNFLPVLKAKTDIYFPVIIPILHQYNIPEDFKYLPVVESGFTNATSAVGAQGVWQFMPETAAAMGLEVRYDNDERNHLLKSTHAACRYLQQLYSQLHSWTLAAAAYNVGAGNISRNMKRQGSSDYYQLVLNNETAQYIYKIIAIKQLFESPELYMPGFGYNVFNKGNANMSVFSTPASGIGQPGQTAAKPLESNAGDFKSIRITVDTKTRGKTQVASAAFAAKLQKNNTFEDGQLISILLLDDLQANGVYIRKNTKISGRGWIVSDRIYVDLGFGNTITLCDAGGKKGVPADALKAGQDVRLLKI</sequence>
<dbReference type="SUPFAM" id="SSF53955">
    <property type="entry name" value="Lysozyme-like"/>
    <property type="match status" value="1"/>
</dbReference>
<dbReference type="CDD" id="cd16894">
    <property type="entry name" value="MltD-like"/>
    <property type="match status" value="1"/>
</dbReference>
<evidence type="ECO:0000256" key="1">
    <source>
        <dbReference type="ARBA" id="ARBA00007734"/>
    </source>
</evidence>
<feature type="signal peptide" evidence="2">
    <location>
        <begin position="1"/>
        <end position="22"/>
    </location>
</feature>
<gene>
    <name evidence="4" type="ORF">FEF09_12905</name>
</gene>
<dbReference type="Gene3D" id="1.10.530.10">
    <property type="match status" value="1"/>
</dbReference>
<accession>A0A5C6LUQ8</accession>
<dbReference type="Proteomes" id="UP000318815">
    <property type="component" value="Unassembled WGS sequence"/>
</dbReference>
<dbReference type="RefSeq" id="WP_146305491.1">
    <property type="nucleotide sequence ID" value="NZ_VOHS01000010.1"/>
</dbReference>
<dbReference type="EMBL" id="VOHS01000010">
    <property type="protein sequence ID" value="TWW00230.1"/>
    <property type="molecule type" value="Genomic_DNA"/>
</dbReference>
<dbReference type="AlphaFoldDB" id="A0A5C6LUQ8"/>
<dbReference type="PANTHER" id="PTHR37423">
    <property type="entry name" value="SOLUBLE LYTIC MUREIN TRANSGLYCOSYLASE-RELATED"/>
    <property type="match status" value="1"/>
</dbReference>
<evidence type="ECO:0000259" key="3">
    <source>
        <dbReference type="Pfam" id="PF01464"/>
    </source>
</evidence>
<evidence type="ECO:0000313" key="5">
    <source>
        <dbReference type="Proteomes" id="UP000318815"/>
    </source>
</evidence>
<evidence type="ECO:0000313" key="4">
    <source>
        <dbReference type="EMBL" id="TWW00230.1"/>
    </source>
</evidence>
<organism evidence="4 5">
    <name type="scientific">Chitinophaga pinensis</name>
    <dbReference type="NCBI Taxonomy" id="79329"/>
    <lineage>
        <taxon>Bacteria</taxon>
        <taxon>Pseudomonadati</taxon>
        <taxon>Bacteroidota</taxon>
        <taxon>Chitinophagia</taxon>
        <taxon>Chitinophagales</taxon>
        <taxon>Chitinophagaceae</taxon>
        <taxon>Chitinophaga</taxon>
    </lineage>
</organism>
<dbReference type="PANTHER" id="PTHR37423:SF2">
    <property type="entry name" value="MEMBRANE-BOUND LYTIC MUREIN TRANSGLYCOSYLASE C"/>
    <property type="match status" value="1"/>
</dbReference>